<dbReference type="Proteomes" id="UP000595001">
    <property type="component" value="Chromosome"/>
</dbReference>
<dbReference type="EMBL" id="CP065856">
    <property type="protein sequence ID" value="QPV63391.1"/>
    <property type="molecule type" value="Genomic_DNA"/>
</dbReference>
<feature type="transmembrane region" description="Helical" evidence="7">
    <location>
        <begin position="160"/>
        <end position="182"/>
    </location>
</feature>
<feature type="transmembrane region" description="Helical" evidence="7">
    <location>
        <begin position="230"/>
        <end position="253"/>
    </location>
</feature>
<evidence type="ECO:0000256" key="7">
    <source>
        <dbReference type="SAM" id="Phobius"/>
    </source>
</evidence>
<dbReference type="PANTHER" id="PTHR30213">
    <property type="entry name" value="INNER MEMBRANE PROTEIN YHJD"/>
    <property type="match status" value="1"/>
</dbReference>
<dbReference type="PANTHER" id="PTHR30213:SF0">
    <property type="entry name" value="UPF0761 MEMBRANE PROTEIN YIHY"/>
    <property type="match status" value="1"/>
</dbReference>
<evidence type="ECO:0000256" key="2">
    <source>
        <dbReference type="ARBA" id="ARBA00022475"/>
    </source>
</evidence>
<feature type="transmembrane region" description="Helical" evidence="7">
    <location>
        <begin position="30"/>
        <end position="55"/>
    </location>
</feature>
<dbReference type="GeneID" id="60587184"/>
<feature type="region of interest" description="Disordered" evidence="6">
    <location>
        <begin position="337"/>
        <end position="362"/>
    </location>
</feature>
<feature type="transmembrane region" description="Helical" evidence="7">
    <location>
        <begin position="194"/>
        <end position="218"/>
    </location>
</feature>
<sequence>MVTFGGAREFGERVYADFSAKNVTFMAAGLAYNAFVSLAPLLLLLFVVLSVVGGGLEDRVVEASESWLPGPIADIVAQLFAGEAAAGASVIGLVVLLWGALKIFRGLDTAFSEIYETESDNGFTDTLRDAVVVLAALVVAVVATVGVSAAFAVFADTIPLLGLMTPLVLVAGLVLAFFPMYYVFPDADLGWKDVLPGTVFAAVGWAAFQSLFQVYLAFSDPGSSSFFGGVVVVVTYLYFTALVLLLGAVINAVRGGHASGRPGGVGRGAGGYERKRSASLSRAELDAYLRGLDEQLTARYEAARADPDREVRPKPTGDVDLLEYAASDGDERRWTVELSWSTPNGVEPVADRAGGSADRSDD</sequence>
<evidence type="ECO:0000313" key="8">
    <source>
        <dbReference type="EMBL" id="QPV63391.1"/>
    </source>
</evidence>
<gene>
    <name evidence="8" type="ORF">I7X12_01785</name>
</gene>
<evidence type="ECO:0000313" key="9">
    <source>
        <dbReference type="Proteomes" id="UP000595001"/>
    </source>
</evidence>
<proteinExistence type="predicted"/>
<keyword evidence="3 7" id="KW-0812">Transmembrane</keyword>
<organism evidence="8 9">
    <name type="scientific">Halosimplex litoreum</name>
    <dbReference type="NCBI Taxonomy" id="1198301"/>
    <lineage>
        <taxon>Archaea</taxon>
        <taxon>Methanobacteriati</taxon>
        <taxon>Methanobacteriota</taxon>
        <taxon>Stenosarchaea group</taxon>
        <taxon>Halobacteria</taxon>
        <taxon>Halobacteriales</taxon>
        <taxon>Haloarculaceae</taxon>
        <taxon>Halosimplex</taxon>
    </lineage>
</organism>
<dbReference type="RefSeq" id="WP_198062181.1">
    <property type="nucleotide sequence ID" value="NZ_CP065856.1"/>
</dbReference>
<dbReference type="AlphaFoldDB" id="A0A7T3FZ91"/>
<keyword evidence="9" id="KW-1185">Reference proteome</keyword>
<reference evidence="8 9" key="1">
    <citation type="submission" date="2020-12" db="EMBL/GenBank/DDBJ databases">
        <title>Halosimplex halophilum sp. nov. and Halosimplex salinum sp. nov., two new members of the genus Halosimplex.</title>
        <authorList>
            <person name="Cui H.L."/>
        </authorList>
    </citation>
    <scope>NUCLEOTIDE SEQUENCE [LARGE SCALE GENOMIC DNA]</scope>
    <source>
        <strain evidence="8 9">YGH94</strain>
    </source>
</reference>
<name>A0A7T3FZ91_9EURY</name>
<protein>
    <submittedName>
        <fullName evidence="8">YihY/virulence factor BrkB family protein</fullName>
    </submittedName>
</protein>
<dbReference type="KEGG" id="hlt:I7X12_01785"/>
<keyword evidence="2" id="KW-1003">Cell membrane</keyword>
<comment type="subcellular location">
    <subcellularLocation>
        <location evidence="1">Cell membrane</location>
        <topology evidence="1">Multi-pass membrane protein</topology>
    </subcellularLocation>
</comment>
<dbReference type="InterPro" id="IPR017039">
    <property type="entry name" value="Virul_fac_BrkB"/>
</dbReference>
<accession>A0A7T3FZ91</accession>
<dbReference type="OrthoDB" id="204872at2157"/>
<evidence type="ECO:0000256" key="6">
    <source>
        <dbReference type="SAM" id="MobiDB-lite"/>
    </source>
</evidence>
<evidence type="ECO:0000256" key="5">
    <source>
        <dbReference type="ARBA" id="ARBA00023136"/>
    </source>
</evidence>
<feature type="transmembrane region" description="Helical" evidence="7">
    <location>
        <begin position="131"/>
        <end position="154"/>
    </location>
</feature>
<dbReference type="GO" id="GO:0005886">
    <property type="term" value="C:plasma membrane"/>
    <property type="evidence" value="ECO:0007669"/>
    <property type="project" value="UniProtKB-SubCell"/>
</dbReference>
<evidence type="ECO:0000256" key="1">
    <source>
        <dbReference type="ARBA" id="ARBA00004651"/>
    </source>
</evidence>
<evidence type="ECO:0000256" key="3">
    <source>
        <dbReference type="ARBA" id="ARBA00022692"/>
    </source>
</evidence>
<keyword evidence="4 7" id="KW-1133">Transmembrane helix</keyword>
<feature type="transmembrane region" description="Helical" evidence="7">
    <location>
        <begin position="75"/>
        <end position="98"/>
    </location>
</feature>
<evidence type="ECO:0000256" key="4">
    <source>
        <dbReference type="ARBA" id="ARBA00022989"/>
    </source>
</evidence>
<keyword evidence="5 7" id="KW-0472">Membrane</keyword>
<dbReference type="Pfam" id="PF03631">
    <property type="entry name" value="Virul_fac_BrkB"/>
    <property type="match status" value="1"/>
</dbReference>